<sequence>MKDESFFEEFAFLLVKYQATNKANKYRGVPLSSICWTLRGLLNMRTEGVNLTSDELLFLKEWEWIIELSPSNPLYKILKKVDSGQKLSKQERMALELEQQEVKLIWKKEQQREQQQREREQQEKKLALAREQQEKKLALAREQQEKINKERHLAELATKYRVSSSYSSISNRLYDLLCQIDRGNQLSDSEVIWMKLNRFYEPIEISRKMQHFAGLKFMYKATKNQDSLPSSNLYKILKRIDENQPLSTKDIQWLKQEKLSETLAIFEEREALQQIVFSQLKTKYQATKHLDSSLFSPLYQILKKLDADKQLSLLDINWLEEHQLSETLGIVVEIENNRHFAELKIKYKATQYEDSSLSSHLYKVLKKIDSASQLGEPDINFLKKRKLTETIAIALDKCAASLKSKIKSGEQLSEADIDWAKQNGREDVITFAQEKEFAALKSKYDVSNYKDKSPSSPLYAILQKLDKGERIEEIDVAWLEENKLEASQPSYSHYGWHEERRSQGQKLFSGKIWTAYHKNEATFYEEDYKHTGNKWNLPNASSHWRKANEPRSALKLTENLDFNQIKENKLKSALLTTRGGAFRDIYKLDDAEKCALKAIEYQPQSHHPYTLMGAICFERGEFLEGERWFNEAIKRGASPRDQDAEMKRVVKNAKDENKRREVINYLLEKDSRRYAWANSYLKQSKNKAK</sequence>
<evidence type="ECO:0000313" key="2">
    <source>
        <dbReference type="EMBL" id="NQE36098.1"/>
    </source>
</evidence>
<evidence type="ECO:0000313" key="3">
    <source>
        <dbReference type="Proteomes" id="UP000702425"/>
    </source>
</evidence>
<dbReference type="EMBL" id="SRRZ01000074">
    <property type="protein sequence ID" value="NQE36098.1"/>
    <property type="molecule type" value="Genomic_DNA"/>
</dbReference>
<comment type="caution">
    <text evidence="2">The sequence shown here is derived from an EMBL/GenBank/DDBJ whole genome shotgun (WGS) entry which is preliminary data.</text>
</comment>
<protein>
    <submittedName>
        <fullName evidence="2">Uncharacterized protein</fullName>
    </submittedName>
</protein>
<dbReference type="SUPFAM" id="SSF48452">
    <property type="entry name" value="TPR-like"/>
    <property type="match status" value="1"/>
</dbReference>
<dbReference type="RefSeq" id="WP_172189981.1">
    <property type="nucleotide sequence ID" value="NZ_CAWPPK010000290.1"/>
</dbReference>
<evidence type="ECO:0000256" key="1">
    <source>
        <dbReference type="SAM" id="Coils"/>
    </source>
</evidence>
<organism evidence="2 3">
    <name type="scientific">Microcoleus asticus IPMA8</name>
    <dbReference type="NCBI Taxonomy" id="2563858"/>
    <lineage>
        <taxon>Bacteria</taxon>
        <taxon>Bacillati</taxon>
        <taxon>Cyanobacteriota</taxon>
        <taxon>Cyanophyceae</taxon>
        <taxon>Oscillatoriophycideae</taxon>
        <taxon>Oscillatoriales</taxon>
        <taxon>Microcoleaceae</taxon>
        <taxon>Microcoleus</taxon>
        <taxon>Microcoleus asticus</taxon>
    </lineage>
</organism>
<feature type="coiled-coil region" evidence="1">
    <location>
        <begin position="105"/>
        <end position="159"/>
    </location>
</feature>
<dbReference type="Proteomes" id="UP000702425">
    <property type="component" value="Unassembled WGS sequence"/>
</dbReference>
<gene>
    <name evidence="2" type="ORF">E5S67_03861</name>
</gene>
<dbReference type="InterPro" id="IPR011990">
    <property type="entry name" value="TPR-like_helical_dom_sf"/>
</dbReference>
<dbReference type="Gene3D" id="1.25.40.10">
    <property type="entry name" value="Tetratricopeptide repeat domain"/>
    <property type="match status" value="1"/>
</dbReference>
<proteinExistence type="predicted"/>
<keyword evidence="3" id="KW-1185">Reference proteome</keyword>
<keyword evidence="1" id="KW-0175">Coiled coil</keyword>
<accession>A0ABX2D0W8</accession>
<name>A0ABX2D0W8_9CYAN</name>
<reference evidence="2 3" key="1">
    <citation type="journal article" date="2020" name="Sci. Rep.">
        <title>A novel cyanobacterial geosmin producer, revising GeoA distribution and dispersion patterns in Bacteria.</title>
        <authorList>
            <person name="Churro C."/>
            <person name="Semedo-Aguiar A.P."/>
            <person name="Silva A.D."/>
            <person name="Pereira-Leal J.B."/>
            <person name="Leite R.B."/>
        </authorList>
    </citation>
    <scope>NUCLEOTIDE SEQUENCE [LARGE SCALE GENOMIC DNA]</scope>
    <source>
        <strain evidence="2 3">IPMA8</strain>
    </source>
</reference>